<dbReference type="InterPro" id="IPR011993">
    <property type="entry name" value="PH-like_dom_sf"/>
</dbReference>
<dbReference type="GO" id="GO:0035621">
    <property type="term" value="P:ER to Golgi ceramide transport"/>
    <property type="evidence" value="ECO:0007669"/>
    <property type="project" value="TreeGrafter"/>
</dbReference>
<dbReference type="SMART" id="SM00233">
    <property type="entry name" value="PH"/>
    <property type="match status" value="1"/>
</dbReference>
<dbReference type="HOGENOM" id="CLU_007105_4_0_1"/>
<dbReference type="FunFam" id="2.30.29.30:FF:000369">
    <property type="entry name" value="Oxysterol binding protein"/>
    <property type="match status" value="1"/>
</dbReference>
<dbReference type="Pfam" id="PF15409">
    <property type="entry name" value="PH_8"/>
    <property type="match status" value="1"/>
</dbReference>
<sequence length="994" mass="110428">MAGLEKLEIHSKSYIVRWIRAEDGHSISWSIQPHKKSINFGIIKHPGNLGTDFNINLSVEDTSSTSLLEPDIDKSSRSSSTRNDTSTAQEKLKAKGFIIVQWYGKCEADKVFMGTHAVVGYEGMYGLVLDNTFSKQLLKTATLVLLTFPTNAPPKSYHHHLNSVVSLSNPKKPSMYRQNNTSTPISYYKDNFQNNNSSMTTARTSCNGSLVDTRESAEIPKNHVGVLSKRRRKKGQGYARRFFSLDFATCTLSYYYNRNSSALRGAIPLSLAAVTADRRKKEISIDAGAEIWHLKTDDGKDFEQWTKALQRASKIALGKDLASANFQKSSYQSELKQVSSFPKQEEEQVWEHIEALVSRIVGTRDAVERLFKKTAPSEIRANEATARGASTFKNSMSGEETDYFNHAIVPEKKTFWKRKCSSNSSSQVAGRPHLGKSTSSMVSAISIGANSSSVSPAENGLKDLSNQDINMHEHCSALLCDLNAVLSDFSELIARSKRCKTISKAPGGNCSDSNSTFSNTEFFDAESGHLDCSQAYGFNSASEDDLQTSDQDGAEDELISEASSLSSPSYDESPPHLNAVDTIFPSRSKNLDPLPIKLFIPRRELIPPVTVMPPSLIGFLRKNVGKDLSTISMPISANEPTSLLQRIAEQFEYAQLLDKAVSQTNPDHRLCYVSAFAISNFSINRCKERALRKPFNPMLGETFELLRTEHEVPSGFRFLAEKVSHRPVRIACQADSVYWSINQTAAPTNKFWGKSAEIITEGRVRLALHLSDGRDELYSWSVASCFLRNVVLGEKYIEPVGTTTVVNESTGANAFIEFKHKGMFGGRSEDVEVKINGSDGKSTGISLIGTWTNSLRIVGPGKSSDSEIWHVGELVEGATKRYGLTKFAASLNEITKIEKGKIPITDCRLRSDQRAVENGSLDEAEKIKETLEENQRIRRKEMEENGGQWKPRWFIPVDGGEEGEEIWKLKMGKEGYWEERSQGTWTGVSNVLSL</sequence>
<dbReference type="InterPro" id="IPR037239">
    <property type="entry name" value="OSBP_sf"/>
</dbReference>
<dbReference type="FunFam" id="2.40.160.120:FF:000001">
    <property type="entry name" value="Oxysterol-binding protein"/>
    <property type="match status" value="1"/>
</dbReference>
<name>A0A0B1P478_UNCNE</name>
<dbReference type="OMA" id="SYFVRWV"/>
<gene>
    <name evidence="8" type="ORF">EV44_g0623</name>
</gene>
<dbReference type="STRING" id="52586.A0A0B1P478"/>
<dbReference type="GO" id="GO:0006897">
    <property type="term" value="P:endocytosis"/>
    <property type="evidence" value="ECO:0007669"/>
    <property type="project" value="TreeGrafter"/>
</dbReference>
<evidence type="ECO:0000256" key="4">
    <source>
        <dbReference type="ARBA" id="ARBA00023121"/>
    </source>
</evidence>
<evidence type="ECO:0000313" key="9">
    <source>
        <dbReference type="Proteomes" id="UP000030854"/>
    </source>
</evidence>
<evidence type="ECO:0000256" key="3">
    <source>
        <dbReference type="ARBA" id="ARBA00023055"/>
    </source>
</evidence>
<evidence type="ECO:0000313" key="8">
    <source>
        <dbReference type="EMBL" id="KHJ33083.1"/>
    </source>
</evidence>
<evidence type="ECO:0000256" key="5">
    <source>
        <dbReference type="SAM" id="Coils"/>
    </source>
</evidence>
<dbReference type="GO" id="GO:0005886">
    <property type="term" value="C:plasma membrane"/>
    <property type="evidence" value="ECO:0007669"/>
    <property type="project" value="TreeGrafter"/>
</dbReference>
<dbReference type="SUPFAM" id="SSF101576">
    <property type="entry name" value="Supernatant protein factor (SPF), C-terminal domain"/>
    <property type="match status" value="1"/>
</dbReference>
<dbReference type="GO" id="GO:0030011">
    <property type="term" value="P:maintenance of cell polarity"/>
    <property type="evidence" value="ECO:0007669"/>
    <property type="project" value="TreeGrafter"/>
</dbReference>
<keyword evidence="4" id="KW-0446">Lipid-binding</keyword>
<dbReference type="Proteomes" id="UP000030854">
    <property type="component" value="Unassembled WGS sequence"/>
</dbReference>
<organism evidence="8 9">
    <name type="scientific">Uncinula necator</name>
    <name type="common">Grape powdery mildew</name>
    <dbReference type="NCBI Taxonomy" id="52586"/>
    <lineage>
        <taxon>Eukaryota</taxon>
        <taxon>Fungi</taxon>
        <taxon>Dikarya</taxon>
        <taxon>Ascomycota</taxon>
        <taxon>Pezizomycotina</taxon>
        <taxon>Leotiomycetes</taxon>
        <taxon>Erysiphales</taxon>
        <taxon>Erysiphaceae</taxon>
        <taxon>Erysiphe</taxon>
    </lineage>
</organism>
<dbReference type="GO" id="GO:0032541">
    <property type="term" value="C:cortical endoplasmic reticulum"/>
    <property type="evidence" value="ECO:0007669"/>
    <property type="project" value="TreeGrafter"/>
</dbReference>
<dbReference type="InterPro" id="IPR000648">
    <property type="entry name" value="Oxysterol-bd"/>
</dbReference>
<dbReference type="SUPFAM" id="SSF50729">
    <property type="entry name" value="PH domain-like"/>
    <property type="match status" value="1"/>
</dbReference>
<keyword evidence="9" id="KW-1185">Reference proteome</keyword>
<feature type="compositionally biased region" description="Low complexity" evidence="6">
    <location>
        <begin position="560"/>
        <end position="572"/>
    </location>
</feature>
<feature type="coiled-coil region" evidence="5">
    <location>
        <begin position="914"/>
        <end position="944"/>
    </location>
</feature>
<dbReference type="AlphaFoldDB" id="A0A0B1P478"/>
<dbReference type="GO" id="GO:0034727">
    <property type="term" value="P:piecemeal microautophagy of the nucleus"/>
    <property type="evidence" value="ECO:0007669"/>
    <property type="project" value="TreeGrafter"/>
</dbReference>
<dbReference type="Gene3D" id="3.30.70.3490">
    <property type="match status" value="1"/>
</dbReference>
<evidence type="ECO:0000256" key="6">
    <source>
        <dbReference type="SAM" id="MobiDB-lite"/>
    </source>
</evidence>
<reference evidence="8 9" key="1">
    <citation type="journal article" date="2014" name="BMC Genomics">
        <title>Adaptive genomic structural variation in the grape powdery mildew pathogen, Erysiphe necator.</title>
        <authorList>
            <person name="Jones L."/>
            <person name="Riaz S."/>
            <person name="Morales-Cruz A."/>
            <person name="Amrine K.C."/>
            <person name="McGuire B."/>
            <person name="Gubler W.D."/>
            <person name="Walker M.A."/>
            <person name="Cantu D."/>
        </authorList>
    </citation>
    <scope>NUCLEOTIDE SEQUENCE [LARGE SCALE GENOMIC DNA]</scope>
    <source>
        <strain evidence="9">c</strain>
    </source>
</reference>
<dbReference type="GO" id="GO:0120009">
    <property type="term" value="P:intermembrane lipid transfer"/>
    <property type="evidence" value="ECO:0007669"/>
    <property type="project" value="UniProtKB-ARBA"/>
</dbReference>
<feature type="compositionally biased region" description="Acidic residues" evidence="6">
    <location>
        <begin position="542"/>
        <end position="559"/>
    </location>
</feature>
<proteinExistence type="inferred from homology"/>
<feature type="region of interest" description="Disordered" evidence="6">
    <location>
        <begin position="67"/>
        <end position="87"/>
    </location>
</feature>
<dbReference type="EMBL" id="JNVN01001628">
    <property type="protein sequence ID" value="KHJ33083.1"/>
    <property type="molecule type" value="Genomic_DNA"/>
</dbReference>
<dbReference type="Pfam" id="PF01237">
    <property type="entry name" value="Oxysterol_BP"/>
    <property type="match status" value="1"/>
</dbReference>
<keyword evidence="5" id="KW-0175">Coiled coil</keyword>
<keyword evidence="2" id="KW-0813">Transport</keyword>
<evidence type="ECO:0000259" key="7">
    <source>
        <dbReference type="PROSITE" id="PS50003"/>
    </source>
</evidence>
<dbReference type="InterPro" id="IPR001849">
    <property type="entry name" value="PH_domain"/>
</dbReference>
<dbReference type="CDD" id="cd13289">
    <property type="entry name" value="PH_Osh3p_yeast"/>
    <property type="match status" value="1"/>
</dbReference>
<accession>A0A0B1P478</accession>
<protein>
    <submittedName>
        <fullName evidence="8">Putative oxysterol-binding protein</fullName>
    </submittedName>
</protein>
<dbReference type="PROSITE" id="PS50003">
    <property type="entry name" value="PH_DOMAIN"/>
    <property type="match status" value="1"/>
</dbReference>
<dbReference type="GO" id="GO:0006887">
    <property type="term" value="P:exocytosis"/>
    <property type="evidence" value="ECO:0007669"/>
    <property type="project" value="TreeGrafter"/>
</dbReference>
<feature type="region of interest" description="Disordered" evidence="6">
    <location>
        <begin position="541"/>
        <end position="573"/>
    </location>
</feature>
<comment type="caution">
    <text evidence="8">The sequence shown here is derived from an EMBL/GenBank/DDBJ whole genome shotgun (WGS) entry which is preliminary data.</text>
</comment>
<dbReference type="GO" id="GO:0032934">
    <property type="term" value="F:sterol binding"/>
    <property type="evidence" value="ECO:0007669"/>
    <property type="project" value="TreeGrafter"/>
</dbReference>
<dbReference type="Gene3D" id="2.40.160.120">
    <property type="match status" value="1"/>
</dbReference>
<comment type="similarity">
    <text evidence="1">Belongs to the OSBP family.</text>
</comment>
<dbReference type="PANTHER" id="PTHR10972">
    <property type="entry name" value="OXYSTEROL-BINDING PROTEIN-RELATED"/>
    <property type="match status" value="1"/>
</dbReference>
<keyword evidence="3" id="KW-0445">Lipid transport</keyword>
<feature type="domain" description="PH" evidence="7">
    <location>
        <begin position="220"/>
        <end position="314"/>
    </location>
</feature>
<dbReference type="GO" id="GO:0097038">
    <property type="term" value="C:perinuclear endoplasmic reticulum"/>
    <property type="evidence" value="ECO:0007669"/>
    <property type="project" value="TreeGrafter"/>
</dbReference>
<dbReference type="PANTHER" id="PTHR10972:SF203">
    <property type="entry name" value="OXYSTEROL-BINDING PROTEIN HOMOLOG 3"/>
    <property type="match status" value="1"/>
</dbReference>
<evidence type="ECO:0000256" key="2">
    <source>
        <dbReference type="ARBA" id="ARBA00022448"/>
    </source>
</evidence>
<dbReference type="SUPFAM" id="SSF144000">
    <property type="entry name" value="Oxysterol-binding protein-like"/>
    <property type="match status" value="1"/>
</dbReference>
<dbReference type="InterPro" id="IPR041680">
    <property type="entry name" value="PH_8"/>
</dbReference>
<dbReference type="Gene3D" id="2.30.29.30">
    <property type="entry name" value="Pleckstrin-homology domain (PH domain)/Phosphotyrosine-binding domain (PTB)"/>
    <property type="match status" value="1"/>
</dbReference>
<dbReference type="GO" id="GO:0005829">
    <property type="term" value="C:cytosol"/>
    <property type="evidence" value="ECO:0007669"/>
    <property type="project" value="TreeGrafter"/>
</dbReference>
<dbReference type="InterPro" id="IPR036598">
    <property type="entry name" value="GOLD_dom_sf"/>
</dbReference>
<feature type="compositionally biased region" description="Low complexity" evidence="6">
    <location>
        <begin position="77"/>
        <end position="87"/>
    </location>
</feature>
<evidence type="ECO:0000256" key="1">
    <source>
        <dbReference type="ARBA" id="ARBA00008842"/>
    </source>
</evidence>